<dbReference type="GO" id="GO:0008080">
    <property type="term" value="F:N-acetyltransferase activity"/>
    <property type="evidence" value="ECO:0000318"/>
    <property type="project" value="GO_Central"/>
</dbReference>
<dbReference type="STRING" id="243230.DR_1396"/>
<dbReference type="PIR" id="D75400">
    <property type="entry name" value="D75400"/>
</dbReference>
<dbReference type="Gene3D" id="3.40.630.30">
    <property type="match status" value="1"/>
</dbReference>
<dbReference type="Proteomes" id="UP000002524">
    <property type="component" value="Chromosome 1"/>
</dbReference>
<dbReference type="CDD" id="cd04301">
    <property type="entry name" value="NAT_SF"/>
    <property type="match status" value="1"/>
</dbReference>
<dbReference type="KEGG" id="dra:DR_1396"/>
<reference evidence="4 5" key="1">
    <citation type="journal article" date="1999" name="Science">
        <title>Genome sequence of the radioresistant bacterium Deinococcus radiodurans R1.</title>
        <authorList>
            <person name="White O."/>
            <person name="Eisen J.A."/>
            <person name="Heidelberg J.F."/>
            <person name="Hickey E.K."/>
            <person name="Peterson J.D."/>
            <person name="Dodson R.J."/>
            <person name="Haft D.H."/>
            <person name="Gwinn M.L."/>
            <person name="Nelson W.C."/>
            <person name="Richardson D.L."/>
            <person name="Moffat K.S."/>
            <person name="Qin H."/>
            <person name="Jiang L."/>
            <person name="Pamphile W."/>
            <person name="Crosby M."/>
            <person name="Shen M."/>
            <person name="Vamathevan J.J."/>
            <person name="Lam P."/>
            <person name="McDonald L."/>
            <person name="Utterback T."/>
            <person name="Zalewski C."/>
            <person name="Makarova K.S."/>
            <person name="Aravind L."/>
            <person name="Daly M.J."/>
            <person name="Minton K.W."/>
            <person name="Fleischmann R.D."/>
            <person name="Ketchum K.A."/>
            <person name="Nelson K.E."/>
            <person name="Salzberg S."/>
            <person name="Smith H.O."/>
            <person name="Venter J.C."/>
            <person name="Fraser C.M."/>
        </authorList>
    </citation>
    <scope>NUCLEOTIDE SEQUENCE [LARGE SCALE GENOMIC DNA]</scope>
    <source>
        <strain evidence="5">ATCC 13939 / DSM 20539 / JCM 16871 / LMG 4051 / NBRC 15346 / NCIMB 9279 / R1 / VKM B-1422</strain>
    </source>
</reference>
<keyword evidence="5" id="KW-1185">Reference proteome</keyword>
<dbReference type="GeneID" id="69517639"/>
<name>Q9RUJ0_DEIRA</name>
<organism evidence="4 5">
    <name type="scientific">Deinococcus radiodurans (strain ATCC 13939 / DSM 20539 / JCM 16871 / CCUG 27074 / LMG 4051 / NBRC 15346 / NCIMB 9279 / VKM B-1422 / R1)</name>
    <dbReference type="NCBI Taxonomy" id="243230"/>
    <lineage>
        <taxon>Bacteria</taxon>
        <taxon>Thermotogati</taxon>
        <taxon>Deinococcota</taxon>
        <taxon>Deinococci</taxon>
        <taxon>Deinococcales</taxon>
        <taxon>Deinococcaceae</taxon>
        <taxon>Deinococcus</taxon>
    </lineage>
</organism>
<keyword evidence="1" id="KW-0808">Transferase</keyword>
<gene>
    <name evidence="4" type="ordered locus">DR_1396</name>
</gene>
<dbReference type="HOGENOM" id="CLU_123909_1_0_0"/>
<dbReference type="EnsemblBacteria" id="AAF10967">
    <property type="protein sequence ID" value="AAF10967"/>
    <property type="gene ID" value="DR_1396"/>
</dbReference>
<dbReference type="RefSeq" id="WP_010888035.1">
    <property type="nucleotide sequence ID" value="NC_001263.1"/>
</dbReference>
<dbReference type="EMBL" id="AE000513">
    <property type="protein sequence ID" value="AAF10967.1"/>
    <property type="molecule type" value="Genomic_DNA"/>
</dbReference>
<evidence type="ECO:0000313" key="5">
    <source>
        <dbReference type="Proteomes" id="UP000002524"/>
    </source>
</evidence>
<dbReference type="PROSITE" id="PS51186">
    <property type="entry name" value="GNAT"/>
    <property type="match status" value="1"/>
</dbReference>
<dbReference type="AlphaFoldDB" id="Q9RUJ0"/>
<dbReference type="InterPro" id="IPR000182">
    <property type="entry name" value="GNAT_dom"/>
</dbReference>
<evidence type="ECO:0000256" key="1">
    <source>
        <dbReference type="ARBA" id="ARBA00022679"/>
    </source>
</evidence>
<dbReference type="OrthoDB" id="4458954at2"/>
<evidence type="ECO:0000313" key="4">
    <source>
        <dbReference type="EMBL" id="AAF10967.1"/>
    </source>
</evidence>
<dbReference type="InterPro" id="IPR016181">
    <property type="entry name" value="Acyl_CoA_acyltransferase"/>
</dbReference>
<dbReference type="PANTHER" id="PTHR43877">
    <property type="entry name" value="AMINOALKYLPHOSPHONATE N-ACETYLTRANSFERASE-RELATED-RELATED"/>
    <property type="match status" value="1"/>
</dbReference>
<dbReference type="PANTHER" id="PTHR43877:SF2">
    <property type="entry name" value="AMINOALKYLPHOSPHONATE N-ACETYLTRANSFERASE-RELATED"/>
    <property type="match status" value="1"/>
</dbReference>
<dbReference type="InParanoid" id="Q9RUJ0"/>
<accession>Q9RUJ0</accession>
<dbReference type="eggNOG" id="COG0456">
    <property type="taxonomic scope" value="Bacteria"/>
</dbReference>
<dbReference type="InterPro" id="IPR050832">
    <property type="entry name" value="Bact_Acetyltransf"/>
</dbReference>
<evidence type="ECO:0000256" key="2">
    <source>
        <dbReference type="ARBA" id="ARBA00023315"/>
    </source>
</evidence>
<keyword evidence="2" id="KW-0012">Acyltransferase</keyword>
<feature type="domain" description="N-acetyltransferase" evidence="3">
    <location>
        <begin position="3"/>
        <end position="168"/>
    </location>
</feature>
<sequence>MSGVLRPRQDSDLPALVALREVHAADAYPSAWPDDPLPFLTPPDVGAWVALSGGEVAGQVVLRRPAEPLPEWLRTVGRPAAELAVVSRLFVRPAARGRGLAEALFQAAWSAARAQGWRAVLDVHQRNLAAVRLYERQGWQRVATVDGDWLEPDGTTPQVHVYLSPEEAQL</sequence>
<evidence type="ECO:0000259" key="3">
    <source>
        <dbReference type="PROSITE" id="PS51186"/>
    </source>
</evidence>
<dbReference type="PaxDb" id="243230-DR_1396"/>
<proteinExistence type="predicted"/>
<dbReference type="PATRIC" id="fig|243230.17.peg.1593"/>
<protein>
    <recommendedName>
        <fullName evidence="3">N-acetyltransferase domain-containing protein</fullName>
    </recommendedName>
</protein>
<dbReference type="Pfam" id="PF00583">
    <property type="entry name" value="Acetyltransf_1"/>
    <property type="match status" value="1"/>
</dbReference>
<dbReference type="SUPFAM" id="SSF55729">
    <property type="entry name" value="Acyl-CoA N-acyltransferases (Nat)"/>
    <property type="match status" value="1"/>
</dbReference>